<comment type="pathway">
    <text evidence="2 12">Amino-acid biosynthesis; L-serine biosynthesis; L-serine from 3-phospho-D-glycerate: step 2/3.</text>
</comment>
<keyword evidence="7 12" id="KW-0663">Pyridoxal phosphate</keyword>
<evidence type="ECO:0000256" key="3">
    <source>
        <dbReference type="ARBA" id="ARBA00006904"/>
    </source>
</evidence>
<evidence type="ECO:0000313" key="15">
    <source>
        <dbReference type="Proteomes" id="UP000077654"/>
    </source>
</evidence>
<feature type="binding site" evidence="12">
    <location>
        <position position="200"/>
    </location>
    <ligand>
        <name>pyridoxal 5'-phosphate</name>
        <dbReference type="ChEBI" id="CHEBI:597326"/>
    </ligand>
</feature>
<accession>A0A172WDL1</accession>
<dbReference type="InterPro" id="IPR022278">
    <property type="entry name" value="Pser_aminoTfrase"/>
</dbReference>
<dbReference type="EC" id="2.6.1.52" evidence="12"/>
<keyword evidence="12" id="KW-0963">Cytoplasm</keyword>
<evidence type="ECO:0000259" key="13">
    <source>
        <dbReference type="Pfam" id="PF00266"/>
    </source>
</evidence>
<evidence type="ECO:0000256" key="4">
    <source>
        <dbReference type="ARBA" id="ARBA00022576"/>
    </source>
</evidence>
<evidence type="ECO:0000256" key="9">
    <source>
        <dbReference type="ARBA" id="ARBA00023299"/>
    </source>
</evidence>
<comment type="pathway">
    <text evidence="1 12">Cofactor biosynthesis; pyridoxine 5'-phosphate biosynthesis; pyridoxine 5'-phosphate from D-erythrose 4-phosphate: step 3/5.</text>
</comment>
<dbReference type="EMBL" id="CP011299">
    <property type="protein sequence ID" value="ANF17068.1"/>
    <property type="molecule type" value="Genomic_DNA"/>
</dbReference>
<dbReference type="GO" id="GO:0004648">
    <property type="term" value="F:O-phospho-L-serine:2-oxoglutarate aminotransferase activity"/>
    <property type="evidence" value="ECO:0007669"/>
    <property type="project" value="UniProtKB-UniRule"/>
</dbReference>
<dbReference type="GO" id="GO:0008615">
    <property type="term" value="P:pyridoxine biosynthetic process"/>
    <property type="evidence" value="ECO:0007669"/>
    <property type="project" value="UniProtKB-UniRule"/>
</dbReference>
<feature type="binding site" evidence="12">
    <location>
        <position position="106"/>
    </location>
    <ligand>
        <name>pyridoxal 5'-phosphate</name>
        <dbReference type="ChEBI" id="CHEBI:597326"/>
    </ligand>
</feature>
<dbReference type="Gene3D" id="3.40.640.10">
    <property type="entry name" value="Type I PLP-dependent aspartate aminotransferase-like (Major domain)"/>
    <property type="match status" value="1"/>
</dbReference>
<evidence type="ECO:0000256" key="10">
    <source>
        <dbReference type="ARBA" id="ARBA00047630"/>
    </source>
</evidence>
<dbReference type="UniPathway" id="UPA00244">
    <property type="reaction ID" value="UER00311"/>
</dbReference>
<dbReference type="OrthoDB" id="9809412at2"/>
<comment type="cofactor">
    <cofactor evidence="12">
        <name>pyridoxal 5'-phosphate</name>
        <dbReference type="ChEBI" id="CHEBI:597326"/>
    </cofactor>
    <text evidence="12">Binds 1 pyridoxal phosphate per subunit.</text>
</comment>
<dbReference type="Pfam" id="PF00266">
    <property type="entry name" value="Aminotran_5"/>
    <property type="match status" value="1"/>
</dbReference>
<comment type="similarity">
    <text evidence="3 12">Belongs to the class-V pyridoxal-phosphate-dependent aminotransferase family. SerC subfamily.</text>
</comment>
<dbReference type="InterPro" id="IPR015421">
    <property type="entry name" value="PyrdxlP-dep_Trfase_major"/>
</dbReference>
<evidence type="ECO:0000256" key="6">
    <source>
        <dbReference type="ARBA" id="ARBA00022679"/>
    </source>
</evidence>
<keyword evidence="15" id="KW-1185">Reference proteome</keyword>
<feature type="binding site" evidence="12">
    <location>
        <begin position="242"/>
        <end position="243"/>
    </location>
    <ligand>
        <name>pyridoxal 5'-phosphate</name>
        <dbReference type="ChEBI" id="CHEBI:597326"/>
    </ligand>
</feature>
<evidence type="ECO:0000256" key="7">
    <source>
        <dbReference type="ARBA" id="ARBA00022898"/>
    </source>
</evidence>
<dbReference type="HAMAP" id="MF_00160">
    <property type="entry name" value="SerC_aminotrans_5"/>
    <property type="match status" value="1"/>
</dbReference>
<keyword evidence="8 12" id="KW-0664">Pyridoxine biosynthesis</keyword>
<dbReference type="GO" id="GO:0006564">
    <property type="term" value="P:L-serine biosynthetic process"/>
    <property type="evidence" value="ECO:0007669"/>
    <property type="project" value="UniProtKB-UniRule"/>
</dbReference>
<dbReference type="SUPFAM" id="SSF53383">
    <property type="entry name" value="PLP-dependent transferases"/>
    <property type="match status" value="1"/>
</dbReference>
<evidence type="ECO:0000256" key="11">
    <source>
        <dbReference type="ARBA" id="ARBA00049007"/>
    </source>
</evidence>
<feature type="binding site" evidence="12">
    <location>
        <begin position="80"/>
        <end position="81"/>
    </location>
    <ligand>
        <name>pyridoxal 5'-phosphate</name>
        <dbReference type="ChEBI" id="CHEBI:597326"/>
    </ligand>
</feature>
<dbReference type="AlphaFoldDB" id="A0A172WDL1"/>
<feature type="binding site" evidence="12">
    <location>
        <position position="157"/>
    </location>
    <ligand>
        <name>pyridoxal 5'-phosphate</name>
        <dbReference type="ChEBI" id="CHEBI:597326"/>
    </ligand>
</feature>
<reference evidence="14 15" key="1">
    <citation type="submission" date="2015-04" db="EMBL/GenBank/DDBJ databases">
        <title>Buchnera aphidicola assembly.</title>
        <authorList>
            <person name="Zhang Y."/>
        </authorList>
    </citation>
    <scope>NUCLEOTIDE SEQUENCE [LARGE SCALE GENOMIC DNA]</scope>
    <source>
        <strain evidence="14 15">SC</strain>
    </source>
</reference>
<dbReference type="InterPro" id="IPR000192">
    <property type="entry name" value="Aminotrans_V_dom"/>
</dbReference>
<dbReference type="Proteomes" id="UP000077654">
    <property type="component" value="Chromosome"/>
</dbReference>
<dbReference type="RefSeq" id="WP_075474188.1">
    <property type="nucleotide sequence ID" value="NZ_CP011299.1"/>
</dbReference>
<dbReference type="NCBIfam" id="NF003764">
    <property type="entry name" value="PRK05355.1"/>
    <property type="match status" value="1"/>
</dbReference>
<feature type="modified residue" description="N6-(pyridoxal phosphate)lysine" evidence="12">
    <location>
        <position position="201"/>
    </location>
</feature>
<comment type="caution">
    <text evidence="12">Lacks conserved residue(s) required for the propagation of feature annotation.</text>
</comment>
<comment type="function">
    <text evidence="12">Catalyzes the reversible conversion of 3-phosphohydroxypyruvate to phosphoserine and of 3-hydroxy-2-oxo-4-phosphonooxybutanoate to phosphohydroxythreonine.</text>
</comment>
<comment type="catalytic activity">
    <reaction evidence="11 12">
        <text>O-phospho-L-serine + 2-oxoglutarate = 3-phosphooxypyruvate + L-glutamate</text>
        <dbReference type="Rhea" id="RHEA:14329"/>
        <dbReference type="ChEBI" id="CHEBI:16810"/>
        <dbReference type="ChEBI" id="CHEBI:18110"/>
        <dbReference type="ChEBI" id="CHEBI:29985"/>
        <dbReference type="ChEBI" id="CHEBI:57524"/>
        <dbReference type="EC" id="2.6.1.52"/>
    </reaction>
</comment>
<dbReference type="PANTHER" id="PTHR43247:SF1">
    <property type="entry name" value="PHOSPHOSERINE AMINOTRANSFERASE"/>
    <property type="match status" value="1"/>
</dbReference>
<dbReference type="PATRIC" id="fig|118110.3.peg.291"/>
<keyword evidence="5 12" id="KW-0028">Amino-acid biosynthesis</keyword>
<dbReference type="PANTHER" id="PTHR43247">
    <property type="entry name" value="PHOSPHOSERINE AMINOTRANSFERASE"/>
    <property type="match status" value="1"/>
</dbReference>
<dbReference type="Gene3D" id="3.90.1150.10">
    <property type="entry name" value="Aspartate Aminotransferase, domain 1"/>
    <property type="match status" value="1"/>
</dbReference>
<organism evidence="14 15">
    <name type="scientific">Buchnera aphidicola subsp. Schlechtendalia chinensis</name>
    <dbReference type="NCBI Taxonomy" id="118110"/>
    <lineage>
        <taxon>Bacteria</taxon>
        <taxon>Pseudomonadati</taxon>
        <taxon>Pseudomonadota</taxon>
        <taxon>Gammaproteobacteria</taxon>
        <taxon>Enterobacterales</taxon>
        <taxon>Erwiniaceae</taxon>
        <taxon>Buchnera</taxon>
    </lineage>
</organism>
<dbReference type="InterPro" id="IPR015424">
    <property type="entry name" value="PyrdxlP-dep_Trfase"/>
</dbReference>
<evidence type="ECO:0000256" key="12">
    <source>
        <dbReference type="HAMAP-Rule" id="MF_00160"/>
    </source>
</evidence>
<dbReference type="UniPathway" id="UPA00135">
    <property type="reaction ID" value="UER00197"/>
</dbReference>
<evidence type="ECO:0000256" key="1">
    <source>
        <dbReference type="ARBA" id="ARBA00004915"/>
    </source>
</evidence>
<evidence type="ECO:0000256" key="8">
    <source>
        <dbReference type="ARBA" id="ARBA00023096"/>
    </source>
</evidence>
<keyword evidence="6 12" id="KW-0808">Transferase</keyword>
<evidence type="ECO:0000256" key="5">
    <source>
        <dbReference type="ARBA" id="ARBA00022605"/>
    </source>
</evidence>
<dbReference type="PIRSF" id="PIRSF000525">
    <property type="entry name" value="SerC"/>
    <property type="match status" value="1"/>
</dbReference>
<dbReference type="GO" id="GO:0005737">
    <property type="term" value="C:cytoplasm"/>
    <property type="evidence" value="ECO:0007669"/>
    <property type="project" value="UniProtKB-SubCell"/>
</dbReference>
<dbReference type="FunFam" id="3.40.640.10:FF:000010">
    <property type="entry name" value="Phosphoserine aminotransferase"/>
    <property type="match status" value="1"/>
</dbReference>
<evidence type="ECO:0000256" key="2">
    <source>
        <dbReference type="ARBA" id="ARBA00005099"/>
    </source>
</evidence>
<feature type="binding site" evidence="12">
    <location>
        <position position="177"/>
    </location>
    <ligand>
        <name>pyridoxal 5'-phosphate</name>
        <dbReference type="ChEBI" id="CHEBI:597326"/>
    </ligand>
</feature>
<sequence length="370" mass="42565">MDKNKDVVYNFSAGPSMLPKEVLKKVQMELCNWKNSGKSIIEVSHRSQDFELVLEELEYNFRFLLNIPKNYKIIFCHGGARGQFSAIPLNLLGNYTNADYINSGHWSYAAAVESRKYCTPNIINIKNKCNKKILIFSMNDWKINSKSAYLHYCPNETIEGIAIHEEPNFENTVIVGDFSSTLLSRVIDVRKYGVIYASFQKNIGPSGTTVIIIREDLLHRSKSICPSILNYSKLLQSNSMFNTPTTFSIYVSNLVLKWIKKKGGLKEIEKKNQEKANLIYEMIDNTDFYVNNIIENNRSFMNVTFSISNHSLNHLFLKESYSFGLHCLKGHSIVGGFRASIYNSMPKKGIIKLIKFMKIFKKKYKKFNKT</sequence>
<gene>
    <name evidence="12" type="primary">serC</name>
    <name evidence="14" type="ORF">XW81_01445</name>
</gene>
<dbReference type="STRING" id="118110.XW81_01445"/>
<dbReference type="InterPro" id="IPR015422">
    <property type="entry name" value="PyrdxlP-dep_Trfase_small"/>
</dbReference>
<protein>
    <recommendedName>
        <fullName evidence="12">Phosphoserine aminotransferase</fullName>
        <ecNumber evidence="12">2.6.1.52</ecNumber>
    </recommendedName>
    <alternativeName>
        <fullName evidence="12">Phosphohydroxythreonine aminotransferase</fullName>
        <shortName evidence="12">PSAT</shortName>
    </alternativeName>
</protein>
<proteinExistence type="inferred from homology"/>
<dbReference type="GO" id="GO:0030170">
    <property type="term" value="F:pyridoxal phosphate binding"/>
    <property type="evidence" value="ECO:0007669"/>
    <property type="project" value="UniProtKB-UniRule"/>
</dbReference>
<comment type="subcellular location">
    <subcellularLocation>
        <location evidence="12">Cytoplasm</location>
    </subcellularLocation>
</comment>
<dbReference type="NCBIfam" id="TIGR01364">
    <property type="entry name" value="serC_1"/>
    <property type="match status" value="1"/>
</dbReference>
<dbReference type="FunFam" id="3.90.1150.10:FF:000006">
    <property type="entry name" value="Phosphoserine aminotransferase"/>
    <property type="match status" value="1"/>
</dbReference>
<evidence type="ECO:0000313" key="14">
    <source>
        <dbReference type="EMBL" id="ANF17068.1"/>
    </source>
</evidence>
<keyword evidence="9 12" id="KW-0718">Serine biosynthesis</keyword>
<name>A0A172WDL1_BUCSC</name>
<keyword evidence="4 12" id="KW-0032">Aminotransferase</keyword>
<comment type="catalytic activity">
    <reaction evidence="10 12">
        <text>4-(phosphooxy)-L-threonine + 2-oxoglutarate = (R)-3-hydroxy-2-oxo-4-phosphooxybutanoate + L-glutamate</text>
        <dbReference type="Rhea" id="RHEA:16573"/>
        <dbReference type="ChEBI" id="CHEBI:16810"/>
        <dbReference type="ChEBI" id="CHEBI:29985"/>
        <dbReference type="ChEBI" id="CHEBI:58452"/>
        <dbReference type="ChEBI" id="CHEBI:58538"/>
        <dbReference type="EC" id="2.6.1.52"/>
    </reaction>
</comment>
<feature type="binding site" evidence="12">
    <location>
        <position position="46"/>
    </location>
    <ligand>
        <name>L-glutamate</name>
        <dbReference type="ChEBI" id="CHEBI:29985"/>
    </ligand>
</feature>
<feature type="domain" description="Aminotransferase class V" evidence="13">
    <location>
        <begin position="8"/>
        <end position="350"/>
    </location>
</feature>
<comment type="subunit">
    <text evidence="12">Homodimer.</text>
</comment>